<evidence type="ECO:0000313" key="2">
    <source>
        <dbReference type="Proteomes" id="UP000005496"/>
    </source>
</evidence>
<dbReference type="EMBL" id="ACJN02000001">
    <property type="protein sequence ID" value="EFI35716.1"/>
    <property type="molecule type" value="Genomic_DNA"/>
</dbReference>
<sequence>MAYFLRNPDNYPLEEQVKILGDEELLDFWEESQFLDRFNDDEAYKTPGPRINYEEVILKELQIRTCMKIV</sequence>
<organism evidence="1 2">
    <name type="scientific">Desulfonatronospira thiodismutans ASO3-1</name>
    <dbReference type="NCBI Taxonomy" id="555779"/>
    <lineage>
        <taxon>Bacteria</taxon>
        <taxon>Pseudomonadati</taxon>
        <taxon>Thermodesulfobacteriota</taxon>
        <taxon>Desulfovibrionia</taxon>
        <taxon>Desulfovibrionales</taxon>
        <taxon>Desulfonatronovibrionaceae</taxon>
        <taxon>Desulfonatronospira</taxon>
    </lineage>
</organism>
<comment type="caution">
    <text evidence="1">The sequence shown here is derived from an EMBL/GenBank/DDBJ whole genome shotgun (WGS) entry which is preliminary data.</text>
</comment>
<dbReference type="AlphaFoldDB" id="D6SM05"/>
<proteinExistence type="predicted"/>
<dbReference type="Proteomes" id="UP000005496">
    <property type="component" value="Unassembled WGS sequence"/>
</dbReference>
<name>D6SM05_9BACT</name>
<reference evidence="1" key="1">
    <citation type="submission" date="2010-05" db="EMBL/GenBank/DDBJ databases">
        <title>The draft genome of Desulfonatronospira thiodismutans ASO3-1.</title>
        <authorList>
            <consortium name="US DOE Joint Genome Institute (JGI-PGF)"/>
            <person name="Lucas S."/>
            <person name="Copeland A."/>
            <person name="Lapidus A."/>
            <person name="Cheng J.-F."/>
            <person name="Bruce D."/>
            <person name="Goodwin L."/>
            <person name="Pitluck S."/>
            <person name="Chertkov O."/>
            <person name="Brettin T."/>
            <person name="Detter J.C."/>
            <person name="Han C."/>
            <person name="Land M.L."/>
            <person name="Hauser L."/>
            <person name="Kyrpides N."/>
            <person name="Mikhailova N."/>
            <person name="Muyzer G."/>
            <person name="Woyke T."/>
        </authorList>
    </citation>
    <scope>NUCLEOTIDE SEQUENCE [LARGE SCALE GENOMIC DNA]</scope>
    <source>
        <strain evidence="1">ASO3-1</strain>
    </source>
</reference>
<protein>
    <submittedName>
        <fullName evidence="1">Uncharacterized protein</fullName>
    </submittedName>
</protein>
<gene>
    <name evidence="1" type="ORF">Dthio_PD3145</name>
</gene>
<accession>D6SM05</accession>
<evidence type="ECO:0000313" key="1">
    <source>
        <dbReference type="EMBL" id="EFI35716.1"/>
    </source>
</evidence>
<dbReference type="eggNOG" id="ENOG502ZDQR">
    <property type="taxonomic scope" value="Bacteria"/>
</dbReference>
<dbReference type="RefSeq" id="WP_008868845.1">
    <property type="nucleotide sequence ID" value="NZ_ACJN02000001.1"/>
</dbReference>
<keyword evidence="2" id="KW-1185">Reference proteome</keyword>
<dbReference type="OrthoDB" id="5471717at2"/>